<dbReference type="EMBL" id="RJVA01000009">
    <property type="protein sequence ID" value="ROR03073.1"/>
    <property type="molecule type" value="Genomic_DNA"/>
</dbReference>
<keyword evidence="6" id="KW-1185">Reference proteome</keyword>
<dbReference type="Proteomes" id="UP000276223">
    <property type="component" value="Unassembled WGS sequence"/>
</dbReference>
<evidence type="ECO:0000256" key="3">
    <source>
        <dbReference type="ARBA" id="ARBA00023239"/>
    </source>
</evidence>
<dbReference type="Pfam" id="PF00682">
    <property type="entry name" value="HMGL-like"/>
    <property type="match status" value="1"/>
</dbReference>
<dbReference type="GO" id="GO:0046872">
    <property type="term" value="F:metal ion binding"/>
    <property type="evidence" value="ECO:0007669"/>
    <property type="project" value="UniProtKB-KW"/>
</dbReference>
<keyword evidence="2" id="KW-0479">Metal-binding</keyword>
<evidence type="ECO:0000256" key="2">
    <source>
        <dbReference type="ARBA" id="ARBA00022723"/>
    </source>
</evidence>
<dbReference type="GO" id="GO:0006552">
    <property type="term" value="P:L-leucine catabolic process"/>
    <property type="evidence" value="ECO:0007669"/>
    <property type="project" value="TreeGrafter"/>
</dbReference>
<dbReference type="InterPro" id="IPR013785">
    <property type="entry name" value="Aldolase_TIM"/>
</dbReference>
<dbReference type="GO" id="GO:0004419">
    <property type="term" value="F:hydroxymethylglutaryl-CoA lyase activity"/>
    <property type="evidence" value="ECO:0007669"/>
    <property type="project" value="TreeGrafter"/>
</dbReference>
<proteinExistence type="inferred from homology"/>
<feature type="domain" description="Pyruvate carboxyltransferase" evidence="4">
    <location>
        <begin position="3"/>
        <end position="269"/>
    </location>
</feature>
<protein>
    <submittedName>
        <fullName evidence="5">Hydroxymethylglutaryl-CoA lyase</fullName>
    </submittedName>
</protein>
<dbReference type="PANTHER" id="PTHR42738">
    <property type="entry name" value="HYDROXYMETHYLGLUTARYL-COA LYASE"/>
    <property type="match status" value="1"/>
</dbReference>
<name>A0A3N1VJT9_9BACT</name>
<dbReference type="AlphaFoldDB" id="A0A3N1VJT9"/>
<dbReference type="PROSITE" id="PS50991">
    <property type="entry name" value="PYR_CT"/>
    <property type="match status" value="1"/>
</dbReference>
<dbReference type="NCBIfam" id="NF004283">
    <property type="entry name" value="PRK05692.1"/>
    <property type="match status" value="1"/>
</dbReference>
<dbReference type="SUPFAM" id="SSF51569">
    <property type="entry name" value="Aldolase"/>
    <property type="match status" value="1"/>
</dbReference>
<dbReference type="RefSeq" id="WP_170161509.1">
    <property type="nucleotide sequence ID" value="NZ_RJVA01000009.1"/>
</dbReference>
<comment type="similarity">
    <text evidence="1">Belongs to the HMG-CoA lyase family.</text>
</comment>
<dbReference type="InterPro" id="IPR000891">
    <property type="entry name" value="PYR_CT"/>
</dbReference>
<keyword evidence="3 5" id="KW-0456">Lyase</keyword>
<dbReference type="PANTHER" id="PTHR42738:SF7">
    <property type="entry name" value="HYDROXYMETHYLGLUTARYL-COA LYASE"/>
    <property type="match status" value="1"/>
</dbReference>
<dbReference type="GO" id="GO:0046951">
    <property type="term" value="P:ketone body biosynthetic process"/>
    <property type="evidence" value="ECO:0007669"/>
    <property type="project" value="TreeGrafter"/>
</dbReference>
<reference evidence="5 6" key="1">
    <citation type="submission" date="2018-11" db="EMBL/GenBank/DDBJ databases">
        <title>Genomic Encyclopedia of Type Strains, Phase IV (KMG-IV): sequencing the most valuable type-strain genomes for metagenomic binning, comparative biology and taxonomic classification.</title>
        <authorList>
            <person name="Goeker M."/>
        </authorList>
    </citation>
    <scope>NUCLEOTIDE SEQUENCE [LARGE SCALE GENOMIC DNA]</scope>
    <source>
        <strain evidence="5 6">DSM 22027</strain>
    </source>
</reference>
<sequence>MSILIEEAAPRDGLQNEARVLSVQERIQLIEALVDCGVPRIQVGSFVNPRAVPQMADTEGVVRGLRKRKGVVYRALVFNAKGLKRAAACGLDHVAVFVSASETHSLRNSGCDVAEALRRAESVVREAKAGGIVVQAGVMNAFGCRFEGPIPESRVLRVAAVLAEAGADELCLADTAGCANPRQTERLVETFLKTFSVPLSLHLHDTFGFGLANVYAAWKLGVTRFDGSCGGLGGCPFIPEAAGNIATEDLVHLFHAMGVPTGIDLEKLTVVRGFLETIVQRNLSGRYGRTGCRL</sequence>
<organism evidence="5 6">
    <name type="scientific">Desulfosoma caldarium</name>
    <dbReference type="NCBI Taxonomy" id="610254"/>
    <lineage>
        <taxon>Bacteria</taxon>
        <taxon>Pseudomonadati</taxon>
        <taxon>Thermodesulfobacteriota</taxon>
        <taxon>Syntrophobacteria</taxon>
        <taxon>Syntrophobacterales</taxon>
        <taxon>Syntrophobacteraceae</taxon>
        <taxon>Desulfosoma</taxon>
    </lineage>
</organism>
<evidence type="ECO:0000259" key="4">
    <source>
        <dbReference type="PROSITE" id="PS50991"/>
    </source>
</evidence>
<dbReference type="InterPro" id="IPR043594">
    <property type="entry name" value="HMGL"/>
</dbReference>
<comment type="caution">
    <text evidence="5">The sequence shown here is derived from an EMBL/GenBank/DDBJ whole genome shotgun (WGS) entry which is preliminary data.</text>
</comment>
<dbReference type="Gene3D" id="3.20.20.70">
    <property type="entry name" value="Aldolase class I"/>
    <property type="match status" value="1"/>
</dbReference>
<dbReference type="FunFam" id="3.20.20.70:FF:000071">
    <property type="entry name" value="Hydroxymethylglutaryl-CoA lyase"/>
    <property type="match status" value="1"/>
</dbReference>
<evidence type="ECO:0000256" key="1">
    <source>
        <dbReference type="ARBA" id="ARBA00009405"/>
    </source>
</evidence>
<evidence type="ECO:0000313" key="5">
    <source>
        <dbReference type="EMBL" id="ROR03073.1"/>
    </source>
</evidence>
<accession>A0A3N1VJT9</accession>
<evidence type="ECO:0000313" key="6">
    <source>
        <dbReference type="Proteomes" id="UP000276223"/>
    </source>
</evidence>
<dbReference type="CDD" id="cd07938">
    <property type="entry name" value="DRE_TIM_HMGL"/>
    <property type="match status" value="1"/>
</dbReference>
<gene>
    <name evidence="5" type="ORF">EDC27_0328</name>
</gene>